<accession>A0A9W4FG28</accession>
<gene>
    <name evidence="6" type="ORF">MGALJ_29920</name>
</gene>
<sequence length="204" mass="22096">MAKSAEAQRAPAWGADLPPTEAEARARLLDAAEACFLERGPSKTKVTHVAAKAGVHRTTVYSYFANMDEILAACFVKATNLVVDAAEPYFAQRGPFIERLIMGALAGLGAARSSPTMRAMTTPEELARTHRAAERSEAWRAEIVDRLVERFVAASGEVRTDVSPQVLAQWVVRICFSLIEEPGSAEIGGDEGLLRTFLPRTIAP</sequence>
<evidence type="ECO:0000256" key="4">
    <source>
        <dbReference type="PROSITE-ProRule" id="PRU00335"/>
    </source>
</evidence>
<dbReference type="RefSeq" id="WP_163730283.1">
    <property type="nucleotide sequence ID" value="NZ_AP022601.1"/>
</dbReference>
<evidence type="ECO:0000259" key="5">
    <source>
        <dbReference type="PROSITE" id="PS50977"/>
    </source>
</evidence>
<dbReference type="Proteomes" id="UP000465785">
    <property type="component" value="Chromosome"/>
</dbReference>
<dbReference type="KEGG" id="mgau:MGALJ_29920"/>
<dbReference type="Pfam" id="PF00440">
    <property type="entry name" value="TetR_N"/>
    <property type="match status" value="1"/>
</dbReference>
<dbReference type="PRINTS" id="PR00455">
    <property type="entry name" value="HTHTETR"/>
</dbReference>
<reference evidence="6 7" key="1">
    <citation type="journal article" date="2019" name="Emerg. Microbes Infect.">
        <title>Comprehensive subspecies identification of 175 nontuberculous mycobacteria species based on 7547 genomic profiles.</title>
        <authorList>
            <person name="Matsumoto Y."/>
            <person name="Kinjo T."/>
            <person name="Motooka D."/>
            <person name="Nabeya D."/>
            <person name="Jung N."/>
            <person name="Uechi K."/>
            <person name="Horii T."/>
            <person name="Iida T."/>
            <person name="Fujita J."/>
            <person name="Nakamura S."/>
        </authorList>
    </citation>
    <scope>NUCLEOTIDE SEQUENCE [LARGE SCALE GENOMIC DNA]</scope>
    <source>
        <strain evidence="6 7">JCM 6399</strain>
    </source>
</reference>
<dbReference type="PANTHER" id="PTHR30055">
    <property type="entry name" value="HTH-TYPE TRANSCRIPTIONAL REGULATOR RUTR"/>
    <property type="match status" value="1"/>
</dbReference>
<evidence type="ECO:0000256" key="3">
    <source>
        <dbReference type="ARBA" id="ARBA00023163"/>
    </source>
</evidence>
<dbReference type="GO" id="GO:0000976">
    <property type="term" value="F:transcription cis-regulatory region binding"/>
    <property type="evidence" value="ECO:0007669"/>
    <property type="project" value="TreeGrafter"/>
</dbReference>
<organism evidence="6 7">
    <name type="scientific">Mycobacterium gallinarum</name>
    <dbReference type="NCBI Taxonomy" id="39689"/>
    <lineage>
        <taxon>Bacteria</taxon>
        <taxon>Bacillati</taxon>
        <taxon>Actinomycetota</taxon>
        <taxon>Actinomycetes</taxon>
        <taxon>Mycobacteriales</taxon>
        <taxon>Mycobacteriaceae</taxon>
        <taxon>Mycobacterium</taxon>
    </lineage>
</organism>
<dbReference type="SUPFAM" id="SSF46689">
    <property type="entry name" value="Homeodomain-like"/>
    <property type="match status" value="1"/>
</dbReference>
<keyword evidence="1" id="KW-0805">Transcription regulation</keyword>
<dbReference type="Gene3D" id="1.10.357.10">
    <property type="entry name" value="Tetracycline Repressor, domain 2"/>
    <property type="match status" value="1"/>
</dbReference>
<dbReference type="InterPro" id="IPR001647">
    <property type="entry name" value="HTH_TetR"/>
</dbReference>
<dbReference type="InterPro" id="IPR009057">
    <property type="entry name" value="Homeodomain-like_sf"/>
</dbReference>
<name>A0A9W4FG28_9MYCO</name>
<evidence type="ECO:0000313" key="6">
    <source>
        <dbReference type="EMBL" id="BBY93323.1"/>
    </source>
</evidence>
<dbReference type="PANTHER" id="PTHR30055:SF234">
    <property type="entry name" value="HTH-TYPE TRANSCRIPTIONAL REGULATOR BETI"/>
    <property type="match status" value="1"/>
</dbReference>
<keyword evidence="7" id="KW-1185">Reference proteome</keyword>
<dbReference type="EMBL" id="AP022601">
    <property type="protein sequence ID" value="BBY93323.1"/>
    <property type="molecule type" value="Genomic_DNA"/>
</dbReference>
<keyword evidence="3" id="KW-0804">Transcription</keyword>
<dbReference type="InterPro" id="IPR050109">
    <property type="entry name" value="HTH-type_TetR-like_transc_reg"/>
</dbReference>
<dbReference type="GO" id="GO:0003700">
    <property type="term" value="F:DNA-binding transcription factor activity"/>
    <property type="evidence" value="ECO:0007669"/>
    <property type="project" value="TreeGrafter"/>
</dbReference>
<feature type="domain" description="HTH tetR-type" evidence="5">
    <location>
        <begin position="22"/>
        <end position="82"/>
    </location>
</feature>
<keyword evidence="2 4" id="KW-0238">DNA-binding</keyword>
<dbReference type="AlphaFoldDB" id="A0A9W4FG28"/>
<evidence type="ECO:0000256" key="1">
    <source>
        <dbReference type="ARBA" id="ARBA00023015"/>
    </source>
</evidence>
<proteinExistence type="predicted"/>
<dbReference type="PROSITE" id="PS50977">
    <property type="entry name" value="HTH_TETR_2"/>
    <property type="match status" value="1"/>
</dbReference>
<evidence type="ECO:0000256" key="2">
    <source>
        <dbReference type="ARBA" id="ARBA00023125"/>
    </source>
</evidence>
<feature type="DNA-binding region" description="H-T-H motif" evidence="4">
    <location>
        <begin position="45"/>
        <end position="64"/>
    </location>
</feature>
<protein>
    <recommendedName>
        <fullName evidence="5">HTH tetR-type domain-containing protein</fullName>
    </recommendedName>
</protein>
<evidence type="ECO:0000313" key="7">
    <source>
        <dbReference type="Proteomes" id="UP000465785"/>
    </source>
</evidence>